<feature type="binding site" evidence="7">
    <location>
        <position position="13"/>
    </location>
    <ligand>
        <name>Zn(2+)</name>
        <dbReference type="ChEBI" id="CHEBI:29105"/>
    </ligand>
</feature>
<evidence type="ECO:0000256" key="7">
    <source>
        <dbReference type="PROSITE-ProRule" id="PRU01263"/>
    </source>
</evidence>
<feature type="compositionally biased region" description="Basic residues" evidence="8">
    <location>
        <begin position="208"/>
        <end position="228"/>
    </location>
</feature>
<dbReference type="GO" id="GO:0005634">
    <property type="term" value="C:nucleus"/>
    <property type="evidence" value="ECO:0007669"/>
    <property type="project" value="UniProtKB-SubCell"/>
</dbReference>
<keyword evidence="12" id="KW-1185">Reference proteome</keyword>
<dbReference type="AlphaFoldDB" id="A0A903V228"/>
<feature type="domain" description="C2H2-type" evidence="9">
    <location>
        <begin position="374"/>
        <end position="401"/>
    </location>
</feature>
<dbReference type="SMART" id="SM00868">
    <property type="entry name" value="zf-AD"/>
    <property type="match status" value="1"/>
</dbReference>
<keyword evidence="1 7" id="KW-0479">Metal-binding</keyword>
<protein>
    <submittedName>
        <fullName evidence="11">Uncharacterized protein</fullName>
    </submittedName>
</protein>
<evidence type="ECO:0000313" key="12">
    <source>
        <dbReference type="Proteomes" id="UP000008820"/>
    </source>
</evidence>
<proteinExistence type="predicted"/>
<feature type="region of interest" description="Disordered" evidence="8">
    <location>
        <begin position="142"/>
        <end position="169"/>
    </location>
</feature>
<dbReference type="GO" id="GO:0001228">
    <property type="term" value="F:DNA-binding transcription activator activity, RNA polymerase II-specific"/>
    <property type="evidence" value="ECO:0007669"/>
    <property type="project" value="TreeGrafter"/>
</dbReference>
<feature type="domain" description="C2H2-type" evidence="9">
    <location>
        <begin position="402"/>
        <end position="430"/>
    </location>
</feature>
<dbReference type="Proteomes" id="UP000008820">
    <property type="component" value="Chromosome 2"/>
</dbReference>
<keyword evidence="4 7" id="KW-0862">Zinc</keyword>
<accession>A0A903V228</accession>
<evidence type="ECO:0000256" key="8">
    <source>
        <dbReference type="SAM" id="MobiDB-lite"/>
    </source>
</evidence>
<dbReference type="SMART" id="SM00355">
    <property type="entry name" value="ZnF_C2H2"/>
    <property type="match status" value="10"/>
</dbReference>
<feature type="domain" description="ZAD" evidence="10">
    <location>
        <begin position="11"/>
        <end position="89"/>
    </location>
</feature>
<dbReference type="SUPFAM" id="SSF57716">
    <property type="entry name" value="Glucocorticoid receptor-like (DNA-binding domain)"/>
    <property type="match status" value="1"/>
</dbReference>
<dbReference type="GO" id="GO:0000978">
    <property type="term" value="F:RNA polymerase II cis-regulatory region sequence-specific DNA binding"/>
    <property type="evidence" value="ECO:0007669"/>
    <property type="project" value="TreeGrafter"/>
</dbReference>
<evidence type="ECO:0000256" key="1">
    <source>
        <dbReference type="ARBA" id="ARBA00022723"/>
    </source>
</evidence>
<dbReference type="PANTHER" id="PTHR24393:SF34">
    <property type="entry name" value="PR_SET DOMAIN 13"/>
    <property type="match status" value="1"/>
</dbReference>
<feature type="region of interest" description="Disordered" evidence="8">
    <location>
        <begin position="183"/>
        <end position="252"/>
    </location>
</feature>
<evidence type="ECO:0000256" key="4">
    <source>
        <dbReference type="ARBA" id="ARBA00022833"/>
    </source>
</evidence>
<name>A0A903V228_AEDAE</name>
<dbReference type="OrthoDB" id="7757024at2759"/>
<dbReference type="PROSITE" id="PS50157">
    <property type="entry name" value="ZINC_FINGER_C2H2_2"/>
    <property type="match status" value="6"/>
</dbReference>
<evidence type="ECO:0000259" key="9">
    <source>
        <dbReference type="PROSITE" id="PS50157"/>
    </source>
</evidence>
<evidence type="ECO:0000313" key="11">
    <source>
        <dbReference type="EnsemblMetazoa" id="AAEL018286-PC"/>
    </source>
</evidence>
<dbReference type="Gene3D" id="3.40.1800.20">
    <property type="match status" value="1"/>
</dbReference>
<dbReference type="SUPFAM" id="SSF57667">
    <property type="entry name" value="beta-beta-alpha zinc fingers"/>
    <property type="match status" value="4"/>
</dbReference>
<evidence type="ECO:0000259" key="10">
    <source>
        <dbReference type="PROSITE" id="PS51915"/>
    </source>
</evidence>
<dbReference type="InterPro" id="IPR012934">
    <property type="entry name" value="Znf_AD"/>
</dbReference>
<keyword evidence="3 6" id="KW-0863">Zinc-finger</keyword>
<gene>
    <name evidence="11" type="primary">5575895</name>
</gene>
<dbReference type="PROSITE" id="PS00028">
    <property type="entry name" value="ZINC_FINGER_C2H2_1"/>
    <property type="match status" value="6"/>
</dbReference>
<keyword evidence="2" id="KW-0677">Repeat</keyword>
<feature type="domain" description="C2H2-type" evidence="9">
    <location>
        <begin position="430"/>
        <end position="453"/>
    </location>
</feature>
<dbReference type="Pfam" id="PF07776">
    <property type="entry name" value="zf-AD"/>
    <property type="match status" value="1"/>
</dbReference>
<evidence type="ECO:0000256" key="5">
    <source>
        <dbReference type="ARBA" id="ARBA00023242"/>
    </source>
</evidence>
<feature type="binding site" evidence="7">
    <location>
        <position position="62"/>
    </location>
    <ligand>
        <name>Zn(2+)</name>
        <dbReference type="ChEBI" id="CHEBI:29105"/>
    </ligand>
</feature>
<evidence type="ECO:0000256" key="3">
    <source>
        <dbReference type="ARBA" id="ARBA00022771"/>
    </source>
</evidence>
<feature type="binding site" evidence="7">
    <location>
        <position position="16"/>
    </location>
    <ligand>
        <name>Zn(2+)</name>
        <dbReference type="ChEBI" id="CHEBI:29105"/>
    </ligand>
</feature>
<dbReference type="InterPro" id="IPR036236">
    <property type="entry name" value="Znf_C2H2_sf"/>
</dbReference>
<reference evidence="11 12" key="1">
    <citation type="submission" date="2017-06" db="EMBL/GenBank/DDBJ databases">
        <title>Aedes aegypti genome working group (AGWG) sequencing and assembly.</title>
        <authorList>
            <consortium name="Aedes aegypti Genome Working Group (AGWG)"/>
            <person name="Matthews B.J."/>
        </authorList>
    </citation>
    <scope>NUCLEOTIDE SEQUENCE [LARGE SCALE GENOMIC DNA]</scope>
    <source>
        <strain evidence="11 12">LVP_AGWG</strain>
    </source>
</reference>
<feature type="domain" description="C2H2-type" evidence="9">
    <location>
        <begin position="459"/>
        <end position="486"/>
    </location>
</feature>
<feature type="domain" description="C2H2-type" evidence="9">
    <location>
        <begin position="290"/>
        <end position="317"/>
    </location>
</feature>
<dbReference type="GO" id="GO:0008270">
    <property type="term" value="F:zinc ion binding"/>
    <property type="evidence" value="ECO:0007669"/>
    <property type="project" value="UniProtKB-UniRule"/>
</dbReference>
<feature type="compositionally biased region" description="Acidic residues" evidence="8">
    <location>
        <begin position="155"/>
        <end position="169"/>
    </location>
</feature>
<dbReference type="Gene3D" id="3.30.160.60">
    <property type="entry name" value="Classic Zinc Finger"/>
    <property type="match status" value="5"/>
</dbReference>
<feature type="binding site" evidence="7">
    <location>
        <position position="65"/>
    </location>
    <ligand>
        <name>Zn(2+)</name>
        <dbReference type="ChEBI" id="CHEBI:29105"/>
    </ligand>
</feature>
<organism evidence="11 12">
    <name type="scientific">Aedes aegypti</name>
    <name type="common">Yellowfever mosquito</name>
    <name type="synonym">Culex aegypti</name>
    <dbReference type="NCBI Taxonomy" id="7159"/>
    <lineage>
        <taxon>Eukaryota</taxon>
        <taxon>Metazoa</taxon>
        <taxon>Ecdysozoa</taxon>
        <taxon>Arthropoda</taxon>
        <taxon>Hexapoda</taxon>
        <taxon>Insecta</taxon>
        <taxon>Pterygota</taxon>
        <taxon>Neoptera</taxon>
        <taxon>Endopterygota</taxon>
        <taxon>Diptera</taxon>
        <taxon>Nematocera</taxon>
        <taxon>Culicoidea</taxon>
        <taxon>Culicidae</taxon>
        <taxon>Culicinae</taxon>
        <taxon>Aedini</taxon>
        <taxon>Aedes</taxon>
        <taxon>Stegomyia</taxon>
    </lineage>
</organism>
<dbReference type="PANTHER" id="PTHR24393">
    <property type="entry name" value="ZINC FINGER PROTEIN"/>
    <property type="match status" value="1"/>
</dbReference>
<sequence length="607" mass="70511">MTVFNLEQFPNVCRLCLKSECSEMHPITSNLEKVRTSVGTFLTEISFRPAENKVDYLPKLVCGDCFKQLTDFALFRNRVGLTLRFMEALVDLKHANAKPLTTLFQERKDELDILFRELSLCSKPEPQIEDILQDFQTHNFPKSELPVKEVKEEHSDPEDDTHDDPDYEFVDDKGVEAKLEIYLREDTPEKQEASGSSSEDDKPLLDRKKAKPKPKPKTKSPSKSKSKSKSASTKDDSSGPKRARGRPRLHPDGTYLKVPWACDKCKFTTKYRVAIERHKGVHEKRETRSYPCPSCDEKFKTYDQMRTHSAKHPENQVVCEVCGMSLKNAYSLKAHMERHDEDRKYACEYCDYTTQTSLSLKSHMSGHTNRVLTMRCEVCGIAFKTASRLKKHMEGHSNERKYHCEACPARFNTTNALRNHRTRVHLAIRHACEYCEKTYDQKIALRDHIERIHNIQCNFICDVCVVTYESQERLDLHKQRHENPKPMECRLCLTLYTTQEDFDNHLCITYRDDYMCCNKDLRNHNQYNRHMLVKHGLKTNVRVKPVPGMLLGQLRGARKRLEQCRKCDIAFPSRALKLQHMMVCNRSSESQAEFSNPEGSVEMHTGF</sequence>
<dbReference type="OMA" id="HMERHDE"/>
<evidence type="ECO:0000256" key="6">
    <source>
        <dbReference type="PROSITE-ProRule" id="PRU00042"/>
    </source>
</evidence>
<dbReference type="KEGG" id="aag:5575895"/>
<feature type="domain" description="C2H2-type" evidence="9">
    <location>
        <begin position="317"/>
        <end position="344"/>
    </location>
</feature>
<dbReference type="Pfam" id="PF13912">
    <property type="entry name" value="zf-C2H2_6"/>
    <property type="match status" value="1"/>
</dbReference>
<dbReference type="PROSITE" id="PS51915">
    <property type="entry name" value="ZAD"/>
    <property type="match status" value="1"/>
</dbReference>
<dbReference type="EnsemblMetazoa" id="AAEL018286-RC">
    <property type="protein sequence ID" value="AAEL018286-PC"/>
    <property type="gene ID" value="AAEL018286"/>
</dbReference>
<dbReference type="InterPro" id="IPR013087">
    <property type="entry name" value="Znf_C2H2_type"/>
</dbReference>
<feature type="compositionally biased region" description="Basic and acidic residues" evidence="8">
    <location>
        <begin position="145"/>
        <end position="154"/>
    </location>
</feature>
<evidence type="ECO:0000256" key="2">
    <source>
        <dbReference type="ARBA" id="ARBA00022737"/>
    </source>
</evidence>
<keyword evidence="5" id="KW-0539">Nucleus</keyword>
<dbReference type="Pfam" id="PF00096">
    <property type="entry name" value="zf-C2H2"/>
    <property type="match status" value="2"/>
</dbReference>
<feature type="compositionally biased region" description="Basic and acidic residues" evidence="8">
    <location>
        <begin position="183"/>
        <end position="192"/>
    </location>
</feature>
<reference evidence="11" key="2">
    <citation type="submission" date="2022-10" db="UniProtKB">
        <authorList>
            <consortium name="EnsemblMetazoa"/>
        </authorList>
    </citation>
    <scope>IDENTIFICATION</scope>
    <source>
        <strain evidence="11">LVP_AGWG</strain>
    </source>
</reference>